<accession>A0A8J2LHY8</accession>
<sequence>MDLHCISFVIVFENILLFLNRASTTLEKDVSSFRRIQREEKLPTQEIISRLRDKGFRLKSLILDTRLLSTL</sequence>
<evidence type="ECO:0000313" key="2">
    <source>
        <dbReference type="Proteomes" id="UP000708208"/>
    </source>
</evidence>
<evidence type="ECO:0000313" key="1">
    <source>
        <dbReference type="EMBL" id="CAG7830842.1"/>
    </source>
</evidence>
<dbReference type="EMBL" id="CAJVCH010557829">
    <property type="protein sequence ID" value="CAG7830842.1"/>
    <property type="molecule type" value="Genomic_DNA"/>
</dbReference>
<reference evidence="1" key="1">
    <citation type="submission" date="2021-06" db="EMBL/GenBank/DDBJ databases">
        <authorList>
            <person name="Hodson N. C."/>
            <person name="Mongue J. A."/>
            <person name="Jaron S. K."/>
        </authorList>
    </citation>
    <scope>NUCLEOTIDE SEQUENCE</scope>
</reference>
<protein>
    <submittedName>
        <fullName evidence="1">Uncharacterized protein</fullName>
    </submittedName>
</protein>
<dbReference type="Proteomes" id="UP000708208">
    <property type="component" value="Unassembled WGS sequence"/>
</dbReference>
<name>A0A8J2LHY8_9HEXA</name>
<gene>
    <name evidence="1" type="ORF">AFUS01_LOCUS40618</name>
</gene>
<proteinExistence type="predicted"/>
<comment type="caution">
    <text evidence="1">The sequence shown here is derived from an EMBL/GenBank/DDBJ whole genome shotgun (WGS) entry which is preliminary data.</text>
</comment>
<organism evidence="1 2">
    <name type="scientific">Allacma fusca</name>
    <dbReference type="NCBI Taxonomy" id="39272"/>
    <lineage>
        <taxon>Eukaryota</taxon>
        <taxon>Metazoa</taxon>
        <taxon>Ecdysozoa</taxon>
        <taxon>Arthropoda</taxon>
        <taxon>Hexapoda</taxon>
        <taxon>Collembola</taxon>
        <taxon>Symphypleona</taxon>
        <taxon>Sminthuridae</taxon>
        <taxon>Allacma</taxon>
    </lineage>
</organism>
<dbReference type="AlphaFoldDB" id="A0A8J2LHY8"/>
<keyword evidence="2" id="KW-1185">Reference proteome</keyword>